<dbReference type="InterPro" id="IPR036249">
    <property type="entry name" value="Thioredoxin-like_sf"/>
</dbReference>
<protein>
    <recommendedName>
        <fullName evidence="1">DSBA-like thioredoxin domain-containing protein</fullName>
    </recommendedName>
</protein>
<dbReference type="CDD" id="cd03024">
    <property type="entry name" value="DsbA_FrnE"/>
    <property type="match status" value="1"/>
</dbReference>
<evidence type="ECO:0000313" key="3">
    <source>
        <dbReference type="Proteomes" id="UP000321532"/>
    </source>
</evidence>
<reference evidence="2 3" key="1">
    <citation type="submission" date="2019-07" db="EMBL/GenBank/DDBJ databases">
        <title>Whole genome shotgun sequence of Adhaeribacter aerolatus NBRC 106133.</title>
        <authorList>
            <person name="Hosoyama A."/>
            <person name="Uohara A."/>
            <person name="Ohji S."/>
            <person name="Ichikawa N."/>
        </authorList>
    </citation>
    <scope>NUCLEOTIDE SEQUENCE [LARGE SCALE GENOMIC DNA]</scope>
    <source>
        <strain evidence="2 3">NBRC 106133</strain>
    </source>
</reference>
<dbReference type="PANTHER" id="PTHR13887:SF33">
    <property type="entry name" value="ISOMERASE"/>
    <property type="match status" value="1"/>
</dbReference>
<dbReference type="Pfam" id="PF01323">
    <property type="entry name" value="DSBA"/>
    <property type="match status" value="1"/>
</dbReference>
<evidence type="ECO:0000313" key="2">
    <source>
        <dbReference type="EMBL" id="GEO04222.1"/>
    </source>
</evidence>
<name>A0A512AWX0_9BACT</name>
<sequence>MLNIQVYSDYVCPYCFFGEQVLLRAIRGQEDKINIEWMPFELRPYPTPTLKPKGDYLQQTWQQSVYPMGEMLDIPIVLPKISPQPYTHLAFEGYQFAKKHGLADAYNHRMFTAFFQEEQDIGDIGVLTKLATEIGLDPTAFKQALEERTYKNLHQEALRHAYEEVKISAVPTFIIGNQIYRGLLREQDFKQVIAARLVADRNI</sequence>
<dbReference type="GO" id="GO:0016491">
    <property type="term" value="F:oxidoreductase activity"/>
    <property type="evidence" value="ECO:0007669"/>
    <property type="project" value="InterPro"/>
</dbReference>
<dbReference type="EMBL" id="BJYS01000013">
    <property type="protein sequence ID" value="GEO04222.1"/>
    <property type="molecule type" value="Genomic_DNA"/>
</dbReference>
<dbReference type="PANTHER" id="PTHR13887">
    <property type="entry name" value="GLUTATHIONE S-TRANSFERASE KAPPA"/>
    <property type="match status" value="1"/>
</dbReference>
<proteinExistence type="predicted"/>
<comment type="caution">
    <text evidence="2">The sequence shown here is derived from an EMBL/GenBank/DDBJ whole genome shotgun (WGS) entry which is preliminary data.</text>
</comment>
<feature type="domain" description="DSBA-like thioredoxin" evidence="1">
    <location>
        <begin position="4"/>
        <end position="193"/>
    </location>
</feature>
<dbReference type="RefSeq" id="WP_146897494.1">
    <property type="nucleotide sequence ID" value="NZ_BJYS01000013.1"/>
</dbReference>
<gene>
    <name evidence="2" type="primary">ywbO</name>
    <name evidence="2" type="ORF">AAE02nite_18860</name>
</gene>
<organism evidence="2 3">
    <name type="scientific">Adhaeribacter aerolatus</name>
    <dbReference type="NCBI Taxonomy" id="670289"/>
    <lineage>
        <taxon>Bacteria</taxon>
        <taxon>Pseudomonadati</taxon>
        <taxon>Bacteroidota</taxon>
        <taxon>Cytophagia</taxon>
        <taxon>Cytophagales</taxon>
        <taxon>Hymenobacteraceae</taxon>
        <taxon>Adhaeribacter</taxon>
    </lineage>
</organism>
<dbReference type="AlphaFoldDB" id="A0A512AWX0"/>
<dbReference type="SUPFAM" id="SSF52833">
    <property type="entry name" value="Thioredoxin-like"/>
    <property type="match status" value="1"/>
</dbReference>
<dbReference type="InterPro" id="IPR001853">
    <property type="entry name" value="DSBA-like_thioredoxin_dom"/>
</dbReference>
<keyword evidence="3" id="KW-1185">Reference proteome</keyword>
<dbReference type="Gene3D" id="3.40.30.10">
    <property type="entry name" value="Glutaredoxin"/>
    <property type="match status" value="1"/>
</dbReference>
<evidence type="ECO:0000259" key="1">
    <source>
        <dbReference type="Pfam" id="PF01323"/>
    </source>
</evidence>
<accession>A0A512AWX0</accession>
<dbReference type="Proteomes" id="UP000321532">
    <property type="component" value="Unassembled WGS sequence"/>
</dbReference>
<dbReference type="OrthoDB" id="9799122at2"/>